<name>A0A0U5JGF8_9BACT</name>
<dbReference type="Pfam" id="PF12169">
    <property type="entry name" value="DNA_pol3_gamma3"/>
    <property type="match status" value="1"/>
</dbReference>
<dbReference type="PANTHER" id="PTHR11669:SF0">
    <property type="entry name" value="PROTEIN STICHEL-LIKE 2"/>
    <property type="match status" value="1"/>
</dbReference>
<evidence type="ECO:0000256" key="1">
    <source>
        <dbReference type="ARBA" id="ARBA00006360"/>
    </source>
</evidence>
<dbReference type="InterPro" id="IPR022754">
    <property type="entry name" value="DNA_pol_III_gamma-3"/>
</dbReference>
<evidence type="ECO:0000256" key="11">
    <source>
        <dbReference type="RuleBase" id="RU364063"/>
    </source>
</evidence>
<organism evidence="14 15">
    <name type="scientific">Candidatus Protochlamydia naegleriophila</name>
    <dbReference type="NCBI Taxonomy" id="389348"/>
    <lineage>
        <taxon>Bacteria</taxon>
        <taxon>Pseudomonadati</taxon>
        <taxon>Chlamydiota</taxon>
        <taxon>Chlamydiia</taxon>
        <taxon>Parachlamydiales</taxon>
        <taxon>Parachlamydiaceae</taxon>
        <taxon>Candidatus Protochlamydia</taxon>
    </lineage>
</organism>
<dbReference type="RefSeq" id="WP_059061679.1">
    <property type="nucleotide sequence ID" value="NZ_LN879502.1"/>
</dbReference>
<dbReference type="Proteomes" id="UP000069902">
    <property type="component" value="Chromosome cPNK"/>
</dbReference>
<evidence type="ECO:0000256" key="4">
    <source>
        <dbReference type="ARBA" id="ARBA00022705"/>
    </source>
</evidence>
<keyword evidence="9 11" id="KW-0239">DNA-directed DNA polymerase</keyword>
<dbReference type="InterPro" id="IPR001270">
    <property type="entry name" value="ClpA/B"/>
</dbReference>
<comment type="catalytic activity">
    <reaction evidence="10 11">
        <text>DNA(n) + a 2'-deoxyribonucleoside 5'-triphosphate = DNA(n+1) + diphosphate</text>
        <dbReference type="Rhea" id="RHEA:22508"/>
        <dbReference type="Rhea" id="RHEA-COMP:17339"/>
        <dbReference type="Rhea" id="RHEA-COMP:17340"/>
        <dbReference type="ChEBI" id="CHEBI:33019"/>
        <dbReference type="ChEBI" id="CHEBI:61560"/>
        <dbReference type="ChEBI" id="CHEBI:173112"/>
        <dbReference type="EC" id="2.7.7.7"/>
    </reaction>
</comment>
<dbReference type="NCBIfam" id="TIGR02397">
    <property type="entry name" value="dnaX_nterm"/>
    <property type="match status" value="1"/>
</dbReference>
<keyword evidence="5" id="KW-0479">Metal-binding</keyword>
<dbReference type="GO" id="GO:0046872">
    <property type="term" value="F:metal ion binding"/>
    <property type="evidence" value="ECO:0007669"/>
    <property type="project" value="UniProtKB-KW"/>
</dbReference>
<dbReference type="FunFam" id="1.10.8.60:FF:000013">
    <property type="entry name" value="DNA polymerase III subunit gamma/tau"/>
    <property type="match status" value="1"/>
</dbReference>
<dbReference type="CDD" id="cd00009">
    <property type="entry name" value="AAA"/>
    <property type="match status" value="1"/>
</dbReference>
<dbReference type="NCBIfam" id="NF004046">
    <property type="entry name" value="PRK05563.1"/>
    <property type="match status" value="1"/>
</dbReference>
<dbReference type="AlphaFoldDB" id="A0A0U5JGF8"/>
<dbReference type="FunCoup" id="A0A0U5JGF8">
    <property type="interactions" value="124"/>
</dbReference>
<dbReference type="Pfam" id="PF13177">
    <property type="entry name" value="DNA_pol3_delta2"/>
    <property type="match status" value="1"/>
</dbReference>
<dbReference type="InterPro" id="IPR003593">
    <property type="entry name" value="AAA+_ATPase"/>
</dbReference>
<dbReference type="PANTHER" id="PTHR11669">
    <property type="entry name" value="REPLICATION FACTOR C / DNA POLYMERASE III GAMMA-TAU SUBUNIT"/>
    <property type="match status" value="1"/>
</dbReference>
<evidence type="ECO:0000256" key="3">
    <source>
        <dbReference type="ARBA" id="ARBA00022695"/>
    </source>
</evidence>
<keyword evidence="3 11" id="KW-0548">Nucleotidyltransferase</keyword>
<dbReference type="InterPro" id="IPR012763">
    <property type="entry name" value="DNA_pol_III_sug/sutau_N"/>
</dbReference>
<evidence type="ECO:0000256" key="6">
    <source>
        <dbReference type="ARBA" id="ARBA00022741"/>
    </source>
</evidence>
<protein>
    <recommendedName>
        <fullName evidence="11">DNA polymerase III subunit gamma/tau</fullName>
        <ecNumber evidence="11">2.7.7.7</ecNumber>
    </recommendedName>
</protein>
<dbReference type="SUPFAM" id="SSF48019">
    <property type="entry name" value="post-AAA+ oligomerization domain-like"/>
    <property type="match status" value="1"/>
</dbReference>
<dbReference type="InterPro" id="IPR008921">
    <property type="entry name" value="DNA_pol3_clamp-load_cplx_C"/>
</dbReference>
<feature type="compositionally biased region" description="Pro residues" evidence="12">
    <location>
        <begin position="406"/>
        <end position="427"/>
    </location>
</feature>
<dbReference type="Gene3D" id="1.20.272.10">
    <property type="match status" value="1"/>
</dbReference>
<dbReference type="SUPFAM" id="SSF52540">
    <property type="entry name" value="P-loop containing nucleoside triphosphate hydrolases"/>
    <property type="match status" value="1"/>
</dbReference>
<proteinExistence type="inferred from homology"/>
<dbReference type="Gene3D" id="3.40.50.300">
    <property type="entry name" value="P-loop containing nucleotide triphosphate hydrolases"/>
    <property type="match status" value="1"/>
</dbReference>
<dbReference type="CDD" id="cd18137">
    <property type="entry name" value="HLD_clamp_pol_III_gamma_tau"/>
    <property type="match status" value="1"/>
</dbReference>
<dbReference type="KEGG" id="pnl:PNK_1881"/>
<dbReference type="Gene3D" id="1.10.8.60">
    <property type="match status" value="1"/>
</dbReference>
<dbReference type="PRINTS" id="PR00300">
    <property type="entry name" value="CLPPROTEASEA"/>
</dbReference>
<dbReference type="EC" id="2.7.7.7" evidence="11"/>
<evidence type="ECO:0000256" key="2">
    <source>
        <dbReference type="ARBA" id="ARBA00022679"/>
    </source>
</evidence>
<dbReference type="FunFam" id="3.40.50.300:FF:000014">
    <property type="entry name" value="DNA polymerase III subunit gamma/tau"/>
    <property type="match status" value="1"/>
</dbReference>
<evidence type="ECO:0000259" key="13">
    <source>
        <dbReference type="SMART" id="SM00382"/>
    </source>
</evidence>
<keyword evidence="6 11" id="KW-0547">Nucleotide-binding</keyword>
<comment type="subunit">
    <text evidence="11">DNA polymerase III contains a core (composed of alpha, epsilon and theta chains) that associates with a tau subunit. This core dimerizes to form the POLIII' complex. PolIII' associates with the gamma complex (composed of gamma, delta, delta', psi and chi chains) and with the beta chain to form the complete DNA polymerase III complex.</text>
</comment>
<feature type="compositionally biased region" description="Polar residues" evidence="12">
    <location>
        <begin position="387"/>
        <end position="398"/>
    </location>
</feature>
<dbReference type="SMART" id="SM00382">
    <property type="entry name" value="AAA"/>
    <property type="match status" value="1"/>
</dbReference>
<dbReference type="InterPro" id="IPR045085">
    <property type="entry name" value="HLD_clamp_pol_III_gamma_tau"/>
</dbReference>
<dbReference type="Pfam" id="PF22608">
    <property type="entry name" value="DNAX_ATPase_lid"/>
    <property type="match status" value="1"/>
</dbReference>
<feature type="region of interest" description="Disordered" evidence="12">
    <location>
        <begin position="481"/>
        <end position="536"/>
    </location>
</feature>
<gene>
    <name evidence="11 14" type="primary">dnaX</name>
    <name evidence="14" type="ORF">PNK_1881</name>
</gene>
<dbReference type="GO" id="GO:0005524">
    <property type="term" value="F:ATP binding"/>
    <property type="evidence" value="ECO:0007669"/>
    <property type="project" value="UniProtKB-KW"/>
</dbReference>
<evidence type="ECO:0000313" key="15">
    <source>
        <dbReference type="Proteomes" id="UP000069902"/>
    </source>
</evidence>
<evidence type="ECO:0000256" key="8">
    <source>
        <dbReference type="ARBA" id="ARBA00022840"/>
    </source>
</evidence>
<feature type="domain" description="AAA+ ATPase" evidence="13">
    <location>
        <begin position="38"/>
        <end position="181"/>
    </location>
</feature>
<evidence type="ECO:0000256" key="10">
    <source>
        <dbReference type="ARBA" id="ARBA00049244"/>
    </source>
</evidence>
<dbReference type="InterPro" id="IPR027417">
    <property type="entry name" value="P-loop_NTPase"/>
</dbReference>
<keyword evidence="15" id="KW-1185">Reference proteome</keyword>
<reference evidence="15" key="1">
    <citation type="submission" date="2015-09" db="EMBL/GenBank/DDBJ databases">
        <authorList>
            <person name="Bertelli C."/>
        </authorList>
    </citation>
    <scope>NUCLEOTIDE SEQUENCE [LARGE SCALE GENOMIC DNA]</scope>
    <source>
        <strain evidence="15">KNic</strain>
    </source>
</reference>
<keyword evidence="8 11" id="KW-0067">ATP-binding</keyword>
<keyword evidence="7" id="KW-0862">Zinc</keyword>
<evidence type="ECO:0000313" key="14">
    <source>
        <dbReference type="EMBL" id="CUI17487.1"/>
    </source>
</evidence>
<dbReference type="EMBL" id="LN879502">
    <property type="protein sequence ID" value="CUI17487.1"/>
    <property type="molecule type" value="Genomic_DNA"/>
</dbReference>
<evidence type="ECO:0000256" key="7">
    <source>
        <dbReference type="ARBA" id="ARBA00022833"/>
    </source>
</evidence>
<evidence type="ECO:0000256" key="9">
    <source>
        <dbReference type="ARBA" id="ARBA00022932"/>
    </source>
</evidence>
<dbReference type="GO" id="GO:0006261">
    <property type="term" value="P:DNA-templated DNA replication"/>
    <property type="evidence" value="ECO:0007669"/>
    <property type="project" value="TreeGrafter"/>
</dbReference>
<keyword evidence="4 11" id="KW-0235">DNA replication</keyword>
<feature type="compositionally biased region" description="Pro residues" evidence="12">
    <location>
        <begin position="509"/>
        <end position="529"/>
    </location>
</feature>
<comment type="function">
    <text evidence="11">DNA polymerase III is a complex, multichain enzyme responsible for most of the replicative synthesis in bacteria. This DNA polymerase also exhibits 3' to 5' exonuclease activity.</text>
</comment>
<evidence type="ECO:0000256" key="12">
    <source>
        <dbReference type="SAM" id="MobiDB-lite"/>
    </source>
</evidence>
<evidence type="ECO:0000256" key="5">
    <source>
        <dbReference type="ARBA" id="ARBA00022723"/>
    </source>
</evidence>
<comment type="similarity">
    <text evidence="1 11">Belongs to the DnaX/STICHEL family.</text>
</comment>
<dbReference type="InParanoid" id="A0A0U5JGF8"/>
<dbReference type="PATRIC" id="fig|389348.3.peg.2113"/>
<dbReference type="NCBIfam" id="NF004962">
    <property type="entry name" value="PRK06305.1"/>
    <property type="match status" value="1"/>
</dbReference>
<dbReference type="STRING" id="389348.PNK_1881"/>
<accession>A0A0U5JGF8</accession>
<feature type="region of interest" description="Disordered" evidence="12">
    <location>
        <begin position="385"/>
        <end position="442"/>
    </location>
</feature>
<dbReference type="GO" id="GO:0003677">
    <property type="term" value="F:DNA binding"/>
    <property type="evidence" value="ECO:0007669"/>
    <property type="project" value="InterPro"/>
</dbReference>
<keyword evidence="2 11" id="KW-0808">Transferase</keyword>
<dbReference type="GO" id="GO:0009360">
    <property type="term" value="C:DNA polymerase III complex"/>
    <property type="evidence" value="ECO:0007669"/>
    <property type="project" value="InterPro"/>
</dbReference>
<sequence>MSDYQVIARKFRPQTFKEVMGQEAIVTTLKNAIKFKRLAQAYLFCGSRGTGKTTLARIFAKAINCQQPTEDFEPCNQCSSCREITSGSCLDVLEIDGASHRGIEDIRQINETVGYAAASGHYKVYIIDEVHMLTKEAFNALLKTLEEPPPKVKFFFATTEAHKVLPTILSRCQRFNLNRIPLSHIVAKLRRISEQLGADVEEEALQLLGQRAEGGLRDAESLFDQILAFSEGKITTDTVQSILGLMPREAYFELDQAGKEADFGKAFEIAHRIFAEGKDLSHFIEGLVDHFRHILLIQLSGKNSPLLSLSPKEKELYEAAARLYTQEQCLDLIDYLIESTQQIRFAQSGKIALEAILLHIMRSHFRLPIEVLVRRLSELEHAIGEQVASSPSPHSSKTILPHAASTPPPSTSHSQPTPPHPIPPSPPKTLLQSPSPPPIVAVPLPQAQALPSAPVAAPKHPQPPPAPVQQVLAPSLFESFVSEDPTPSRADLGLPPQRPVEPPKRVAPAPAPPKPVAVAPPAPMPPPAPATVFGTGIDKKTPMHRYDTLFQFAAIELDGRLQRNA</sequence>
<dbReference type="GO" id="GO:0003887">
    <property type="term" value="F:DNA-directed DNA polymerase activity"/>
    <property type="evidence" value="ECO:0007669"/>
    <property type="project" value="UniProtKB-KW"/>
</dbReference>
<dbReference type="InterPro" id="IPR050238">
    <property type="entry name" value="DNA_Rep/Repair_Clamp_Loader"/>
</dbReference>